<evidence type="ECO:0000313" key="4">
    <source>
        <dbReference type="EMBL" id="GAA4469804.1"/>
    </source>
</evidence>
<dbReference type="InterPro" id="IPR008258">
    <property type="entry name" value="Transglycosylase_SLT_dom_1"/>
</dbReference>
<gene>
    <name evidence="4" type="ORF">GCM10023093_29910</name>
</gene>
<keyword evidence="5" id="KW-1185">Reference proteome</keyword>
<sequence length="399" mass="44206">MQYKALLLSVVTFFLAGHTYGQQGHGTAKGPSAIATATKDTTAKQVRPTGPMAAATTPDGKPMYGPVPLAGTRSYFGEKNDFVNDYTRRYLELHNRTLYSVQNASAKPFSVIDTVLQKKQLPKELKYLAVIESALNHKAVSRAGAVGPWQLMESTAKMMGLSVTRRKDERTDWYKSTAAATKYLELLYSQLNDWLLVIAAYNSGPTPVQRAIERTGSHNFWDIKEHLPRETQGHVLAFIATASIFENLSKFIDLGSIPVDFRFGKEEDPGPLKPLTAGSGPSVNDMMAPAPGATANAKTPATNAATAEKKPVQFTEEELHNMAIVRIKAPVHFDLVAQEFGIDKRLLNRWNPDYDQFIYKTYPTPFYNLRLPKDKVDAFLAKKDQLTTKSAAIFAQTTK</sequence>
<dbReference type="Proteomes" id="UP001500067">
    <property type="component" value="Unassembled WGS sequence"/>
</dbReference>
<dbReference type="EMBL" id="BAABFA010000024">
    <property type="protein sequence ID" value="GAA4469804.1"/>
    <property type="molecule type" value="Genomic_DNA"/>
</dbReference>
<dbReference type="PANTHER" id="PTHR37423:SF2">
    <property type="entry name" value="MEMBRANE-BOUND LYTIC MUREIN TRANSGLYCOSYLASE C"/>
    <property type="match status" value="1"/>
</dbReference>
<proteinExistence type="inferred from homology"/>
<comment type="similarity">
    <text evidence="1">Belongs to the transglycosylase Slt family.</text>
</comment>
<dbReference type="InterPro" id="IPR023346">
    <property type="entry name" value="Lysozyme-like_dom_sf"/>
</dbReference>
<name>A0ABP8NQN2_9BACT</name>
<evidence type="ECO:0000256" key="1">
    <source>
        <dbReference type="ARBA" id="ARBA00007734"/>
    </source>
</evidence>
<dbReference type="SUPFAM" id="SSF53955">
    <property type="entry name" value="Lysozyme-like"/>
    <property type="match status" value="1"/>
</dbReference>
<organism evidence="4 5">
    <name type="scientific">Nemorincola caseinilytica</name>
    <dbReference type="NCBI Taxonomy" id="2054315"/>
    <lineage>
        <taxon>Bacteria</taxon>
        <taxon>Pseudomonadati</taxon>
        <taxon>Bacteroidota</taxon>
        <taxon>Chitinophagia</taxon>
        <taxon>Chitinophagales</taxon>
        <taxon>Chitinophagaceae</taxon>
        <taxon>Nemorincola</taxon>
    </lineage>
</organism>
<evidence type="ECO:0000313" key="5">
    <source>
        <dbReference type="Proteomes" id="UP001500067"/>
    </source>
</evidence>
<evidence type="ECO:0000256" key="2">
    <source>
        <dbReference type="SAM" id="MobiDB-lite"/>
    </source>
</evidence>
<evidence type="ECO:0000259" key="3">
    <source>
        <dbReference type="Pfam" id="PF01464"/>
    </source>
</evidence>
<protein>
    <recommendedName>
        <fullName evidence="3">Transglycosylase SLT domain-containing protein</fullName>
    </recommendedName>
</protein>
<comment type="caution">
    <text evidence="4">The sequence shown here is derived from an EMBL/GenBank/DDBJ whole genome shotgun (WGS) entry which is preliminary data.</text>
</comment>
<dbReference type="RefSeq" id="WP_345085020.1">
    <property type="nucleotide sequence ID" value="NZ_BAABFA010000024.1"/>
</dbReference>
<dbReference type="PANTHER" id="PTHR37423">
    <property type="entry name" value="SOLUBLE LYTIC MUREIN TRANSGLYCOSYLASE-RELATED"/>
    <property type="match status" value="1"/>
</dbReference>
<accession>A0ABP8NQN2</accession>
<feature type="domain" description="Transglycosylase SLT" evidence="3">
    <location>
        <begin position="117"/>
        <end position="222"/>
    </location>
</feature>
<reference evidence="5" key="1">
    <citation type="journal article" date="2019" name="Int. J. Syst. Evol. Microbiol.">
        <title>The Global Catalogue of Microorganisms (GCM) 10K type strain sequencing project: providing services to taxonomists for standard genome sequencing and annotation.</title>
        <authorList>
            <consortium name="The Broad Institute Genomics Platform"/>
            <consortium name="The Broad Institute Genome Sequencing Center for Infectious Disease"/>
            <person name="Wu L."/>
            <person name="Ma J."/>
        </authorList>
    </citation>
    <scope>NUCLEOTIDE SEQUENCE [LARGE SCALE GENOMIC DNA]</scope>
    <source>
        <strain evidence="5">JCM 32105</strain>
    </source>
</reference>
<dbReference type="CDD" id="cd16894">
    <property type="entry name" value="MltD-like"/>
    <property type="match status" value="1"/>
</dbReference>
<feature type="region of interest" description="Disordered" evidence="2">
    <location>
        <begin position="39"/>
        <end position="63"/>
    </location>
</feature>
<dbReference type="Pfam" id="PF01464">
    <property type="entry name" value="SLT"/>
    <property type="match status" value="1"/>
</dbReference>
<dbReference type="Gene3D" id="1.10.530.10">
    <property type="match status" value="1"/>
</dbReference>